<dbReference type="RefSeq" id="WP_162659324.1">
    <property type="nucleotide sequence ID" value="NZ_LR593887.1"/>
</dbReference>
<dbReference type="AlphaFoldDB" id="A0A6C2YSU8"/>
<evidence type="ECO:0000313" key="3">
    <source>
        <dbReference type="Proteomes" id="UP000464378"/>
    </source>
</evidence>
<keyword evidence="1" id="KW-0732">Signal</keyword>
<dbReference type="KEGG" id="tim:GMBLW1_49800"/>
<dbReference type="Gene3D" id="2.60.120.380">
    <property type="match status" value="2"/>
</dbReference>
<feature type="signal peptide" evidence="1">
    <location>
        <begin position="1"/>
        <end position="21"/>
    </location>
</feature>
<feature type="chain" id="PRO_5036172856" description="Peptidase C-terminal archaeal/bacterial domain-containing protein" evidence="1">
    <location>
        <begin position="22"/>
        <end position="539"/>
    </location>
</feature>
<evidence type="ECO:0000313" key="2">
    <source>
        <dbReference type="EMBL" id="VIP04213.1"/>
    </source>
</evidence>
<proteinExistence type="predicted"/>
<protein>
    <recommendedName>
        <fullName evidence="4">Peptidase C-terminal archaeal/bacterial domain-containing protein</fullName>
    </recommendedName>
</protein>
<evidence type="ECO:0000256" key="1">
    <source>
        <dbReference type="SAM" id="SignalP"/>
    </source>
</evidence>
<gene>
    <name evidence="2" type="ORF">GMBLW1_49800</name>
</gene>
<sequence length="539" mass="57541">MRRNALVGCLFGLLLVGDVRAAVPPAHTLLPAGGQVGTTVSVDVVGIVDLTGMQFACSVPEIRGVMSPDKKRLLVTIPKDAPLGLAWIRLFNAEGSSPPLAFIVGHLPEIQETEPNDRYSKPQVVTLPGVVNGRLEKGGDTDLFQTTLEAGQTLVADLEAHEQIGSPMDGMLQVVDERGFVVAENVDFRGLDARVVYTPTRAGKYAVRVSAFPSQPDASVQLAGGFNYVYRLTLTAGAFAAHAFPSAIARPNPPATIELRGHNLPPAQGVVPVPKSLPMSDHLLVHAPQVANPVAVAIEPHAVIAEQEPNPLDRPQAVPVPVTICGVIQERNDRDVYTIAVKKGQPIHITLDAVSFGSPLDALVRVRTKDGSIITQVDDVKKDADPTLRIVRDADEEIRIEVTDLYSHGGPGYAYHLRITPTPGPASATVPAEQFTFPVGQPFEIKLTIANPSGKPQSITAEGLPAGISLVEPVTIPDSKAKEVTLKLKADKPGISGGFRLRIGEKNLPSRPVLAKLGDSNRTLDWLWLTTTAEKPKAK</sequence>
<dbReference type="EMBL" id="LR593887">
    <property type="protein sequence ID" value="VTS05790.1"/>
    <property type="molecule type" value="Genomic_DNA"/>
</dbReference>
<dbReference type="Proteomes" id="UP000464378">
    <property type="component" value="Chromosome"/>
</dbReference>
<keyword evidence="3" id="KW-1185">Reference proteome</keyword>
<reference evidence="2" key="1">
    <citation type="submission" date="2019-04" db="EMBL/GenBank/DDBJ databases">
        <authorList>
            <consortium name="Science for Life Laboratories"/>
        </authorList>
    </citation>
    <scope>NUCLEOTIDE SEQUENCE</scope>
    <source>
        <strain evidence="2">MBLW1</strain>
    </source>
</reference>
<accession>A0A6C2YSU8</accession>
<dbReference type="InParanoid" id="A0A6C2YSU8"/>
<organism evidence="2">
    <name type="scientific">Tuwongella immobilis</name>
    <dbReference type="NCBI Taxonomy" id="692036"/>
    <lineage>
        <taxon>Bacteria</taxon>
        <taxon>Pseudomonadati</taxon>
        <taxon>Planctomycetota</taxon>
        <taxon>Planctomycetia</taxon>
        <taxon>Gemmatales</taxon>
        <taxon>Gemmataceae</taxon>
        <taxon>Tuwongella</taxon>
    </lineage>
</organism>
<dbReference type="EMBL" id="LR586016">
    <property type="protein sequence ID" value="VIP04213.1"/>
    <property type="molecule type" value="Genomic_DNA"/>
</dbReference>
<evidence type="ECO:0008006" key="4">
    <source>
        <dbReference type="Google" id="ProtNLM"/>
    </source>
</evidence>
<name>A0A6C2YSU8_9BACT</name>